<evidence type="ECO:0000313" key="3">
    <source>
        <dbReference type="Proteomes" id="UP000235145"/>
    </source>
</evidence>
<evidence type="ECO:0000256" key="1">
    <source>
        <dbReference type="SAM" id="Coils"/>
    </source>
</evidence>
<keyword evidence="1" id="KW-0175">Coiled coil</keyword>
<keyword evidence="3" id="KW-1185">Reference proteome</keyword>
<reference evidence="2 3" key="1">
    <citation type="journal article" date="2017" name="Nat. Commun.">
        <title>Genome assembly with in vitro proximity ligation data and whole-genome triplication in lettuce.</title>
        <authorList>
            <person name="Reyes-Chin-Wo S."/>
            <person name="Wang Z."/>
            <person name="Yang X."/>
            <person name="Kozik A."/>
            <person name="Arikit S."/>
            <person name="Song C."/>
            <person name="Xia L."/>
            <person name="Froenicke L."/>
            <person name="Lavelle D.O."/>
            <person name="Truco M.J."/>
            <person name="Xia R."/>
            <person name="Zhu S."/>
            <person name="Xu C."/>
            <person name="Xu H."/>
            <person name="Xu X."/>
            <person name="Cox K."/>
            <person name="Korf I."/>
            <person name="Meyers B.C."/>
            <person name="Michelmore R.W."/>
        </authorList>
    </citation>
    <scope>NUCLEOTIDE SEQUENCE [LARGE SCALE GENOMIC DNA]</scope>
    <source>
        <strain evidence="3">cv. Salinas</strain>
        <tissue evidence="2">Seedlings</tissue>
    </source>
</reference>
<name>A0A9R1VKG1_LACSA</name>
<accession>A0A9R1VKG1</accession>
<sequence>MENEKVKMKYVNSFKSTSLASSPALDHDQKSKNIQEEITELKQTKQNKTKQNKNTNLMLSPQLPLQWLTPEVRLYFTSGEVLLQH</sequence>
<feature type="coiled-coil region" evidence="1">
    <location>
        <begin position="24"/>
        <end position="54"/>
    </location>
</feature>
<evidence type="ECO:0000313" key="2">
    <source>
        <dbReference type="EMBL" id="KAJ0207976.1"/>
    </source>
</evidence>
<dbReference type="EMBL" id="NBSK02000005">
    <property type="protein sequence ID" value="KAJ0207976.1"/>
    <property type="molecule type" value="Genomic_DNA"/>
</dbReference>
<dbReference type="AlphaFoldDB" id="A0A9R1VKG1"/>
<organism evidence="2 3">
    <name type="scientific">Lactuca sativa</name>
    <name type="common">Garden lettuce</name>
    <dbReference type="NCBI Taxonomy" id="4236"/>
    <lineage>
        <taxon>Eukaryota</taxon>
        <taxon>Viridiplantae</taxon>
        <taxon>Streptophyta</taxon>
        <taxon>Embryophyta</taxon>
        <taxon>Tracheophyta</taxon>
        <taxon>Spermatophyta</taxon>
        <taxon>Magnoliopsida</taxon>
        <taxon>eudicotyledons</taxon>
        <taxon>Gunneridae</taxon>
        <taxon>Pentapetalae</taxon>
        <taxon>asterids</taxon>
        <taxon>campanulids</taxon>
        <taxon>Asterales</taxon>
        <taxon>Asteraceae</taxon>
        <taxon>Cichorioideae</taxon>
        <taxon>Cichorieae</taxon>
        <taxon>Lactucinae</taxon>
        <taxon>Lactuca</taxon>
    </lineage>
</organism>
<protein>
    <submittedName>
        <fullName evidence="2">Uncharacterized protein</fullName>
    </submittedName>
</protein>
<proteinExistence type="predicted"/>
<dbReference type="Proteomes" id="UP000235145">
    <property type="component" value="Unassembled WGS sequence"/>
</dbReference>
<comment type="caution">
    <text evidence="2">The sequence shown here is derived from an EMBL/GenBank/DDBJ whole genome shotgun (WGS) entry which is preliminary data.</text>
</comment>
<gene>
    <name evidence="2" type="ORF">LSAT_V11C500264750</name>
</gene>